<evidence type="ECO:0000313" key="2">
    <source>
        <dbReference type="Proteomes" id="UP000658720"/>
    </source>
</evidence>
<dbReference type="RefSeq" id="WP_194020194.1">
    <property type="nucleotide sequence ID" value="NZ_JADEVV010000035.1"/>
</dbReference>
<organism evidence="1 2">
    <name type="scientific">Synechocystis salina LEGE 00031</name>
    <dbReference type="NCBI Taxonomy" id="1828736"/>
    <lineage>
        <taxon>Bacteria</taxon>
        <taxon>Bacillati</taxon>
        <taxon>Cyanobacteriota</taxon>
        <taxon>Cyanophyceae</taxon>
        <taxon>Synechococcales</taxon>
        <taxon>Merismopediaceae</taxon>
        <taxon>Synechocystis</taxon>
    </lineage>
</organism>
<name>A0ABR9VW51_9SYNC</name>
<dbReference type="Proteomes" id="UP000658720">
    <property type="component" value="Unassembled WGS sequence"/>
</dbReference>
<sequence length="146" mass="16513">MLKLGGKKSSAPSRKKARAKIGILEMDRQWYQSVKRFLCPNFEISAINFQDILFNRVDIGEYHSILVGCGIRYEPIDISATLDLITIIKNLSAKPPALLLITDYADSQITLQARSYLPQIDGVFAKDQDLALLLKIMKIIVKQKFN</sequence>
<evidence type="ECO:0008006" key="3">
    <source>
        <dbReference type="Google" id="ProtNLM"/>
    </source>
</evidence>
<evidence type="ECO:0000313" key="1">
    <source>
        <dbReference type="EMBL" id="MBE9254648.1"/>
    </source>
</evidence>
<protein>
    <recommendedName>
        <fullName evidence="3">Response regulatory domain-containing protein</fullName>
    </recommendedName>
</protein>
<keyword evidence="2" id="KW-1185">Reference proteome</keyword>
<accession>A0ABR9VW51</accession>
<reference evidence="1 2" key="1">
    <citation type="submission" date="2020-10" db="EMBL/GenBank/DDBJ databases">
        <authorList>
            <person name="Castelo-Branco R."/>
            <person name="Eusebio N."/>
            <person name="Adriana R."/>
            <person name="Vieira A."/>
            <person name="Brugerolle De Fraissinette N."/>
            <person name="Rezende De Castro R."/>
            <person name="Schneider M.P."/>
            <person name="Vasconcelos V."/>
            <person name="Leao P.N."/>
        </authorList>
    </citation>
    <scope>NUCLEOTIDE SEQUENCE [LARGE SCALE GENOMIC DNA]</scope>
    <source>
        <strain evidence="1 2">LEGE 00031</strain>
    </source>
</reference>
<proteinExistence type="predicted"/>
<dbReference type="EMBL" id="JADEVV010000035">
    <property type="protein sequence ID" value="MBE9254648.1"/>
    <property type="molecule type" value="Genomic_DNA"/>
</dbReference>
<comment type="caution">
    <text evidence="1">The sequence shown here is derived from an EMBL/GenBank/DDBJ whole genome shotgun (WGS) entry which is preliminary data.</text>
</comment>
<gene>
    <name evidence="1" type="ORF">IQ217_12535</name>
</gene>